<dbReference type="PANTHER" id="PTHR46546:SF4">
    <property type="entry name" value="SHEWANELLA-LIKE PROTEIN PHOSPHATASE 1"/>
    <property type="match status" value="1"/>
</dbReference>
<dbReference type="SUPFAM" id="SSF56300">
    <property type="entry name" value="Metallo-dependent phosphatases"/>
    <property type="match status" value="1"/>
</dbReference>
<reference evidence="2" key="1">
    <citation type="journal article" date="2019" name="MBio">
        <title>Virus Genomes from Deep Sea Sediments Expand the Ocean Megavirome and Support Independent Origins of Viral Gigantism.</title>
        <authorList>
            <person name="Backstrom D."/>
            <person name="Yutin N."/>
            <person name="Jorgensen S.L."/>
            <person name="Dharamshi J."/>
            <person name="Homa F."/>
            <person name="Zaremba-Niedwiedzka K."/>
            <person name="Spang A."/>
            <person name="Wolf Y.I."/>
            <person name="Koonin E.V."/>
            <person name="Ettema T.J."/>
        </authorList>
    </citation>
    <scope>NUCLEOTIDE SEQUENCE</scope>
</reference>
<dbReference type="Pfam" id="PF00149">
    <property type="entry name" value="Metallophos"/>
    <property type="match status" value="1"/>
</dbReference>
<accession>A0A481Z2C2</accession>
<protein>
    <submittedName>
        <fullName evidence="2">Metallophosphatase/phosphoesterase</fullName>
    </submittedName>
</protein>
<dbReference type="InterPro" id="IPR004843">
    <property type="entry name" value="Calcineurin-like_PHP"/>
</dbReference>
<dbReference type="Gene3D" id="3.60.21.10">
    <property type="match status" value="1"/>
</dbReference>
<feature type="domain" description="Calcineurin-like phosphoesterase" evidence="1">
    <location>
        <begin position="56"/>
        <end position="306"/>
    </location>
</feature>
<sequence length="367" mass="41767">MNEDTDILNNILFNDIKIKIKDKDKKEFKKDCKGYPYLPTVLPAKIKKKGPHSTGKIIVLGDIHGDYKLLKNALKLGGVIDNNFNWIGGDSYVVQLGDQLDSCRPTEYDDCSKYPTKENDKADDIKIINKLNKLHLDAIKYGGGVFSLLGNHELMNVQGDISYASYNNLESLKNRHMTGEMVRRELFKPGGKYGKILGCTRLAVLIIGDFIFVHGGIIPEFINRIGIHNRNDLYRVNYIIRKWLIGMATQNIKKLVSTIDDSMFWNRILGQIKPNMISSDGDCVDQLDPVLRLFDVGAMVIGHTPQYFYNHLGINKTCGDKLWRVDIGLSDAFNKFDTKYNTTGMINDLRKAQVLEIYNNEELRIIK</sequence>
<proteinExistence type="predicted"/>
<organism evidence="2">
    <name type="scientific">Mimivirus LCMiAC02</name>
    <dbReference type="NCBI Taxonomy" id="2506609"/>
    <lineage>
        <taxon>Viruses</taxon>
        <taxon>Varidnaviria</taxon>
        <taxon>Bamfordvirae</taxon>
        <taxon>Nucleocytoviricota</taxon>
        <taxon>Megaviricetes</taxon>
        <taxon>Imitervirales</taxon>
        <taxon>Mimiviridae</taxon>
        <taxon>Klosneuvirinae</taxon>
    </lineage>
</organism>
<evidence type="ECO:0000259" key="1">
    <source>
        <dbReference type="Pfam" id="PF00149"/>
    </source>
</evidence>
<dbReference type="InterPro" id="IPR029052">
    <property type="entry name" value="Metallo-depent_PP-like"/>
</dbReference>
<evidence type="ECO:0000313" key="2">
    <source>
        <dbReference type="EMBL" id="QBK88944.1"/>
    </source>
</evidence>
<dbReference type="EMBL" id="MK500406">
    <property type="protein sequence ID" value="QBK88944.1"/>
    <property type="molecule type" value="Genomic_DNA"/>
</dbReference>
<name>A0A481Z2C2_9VIRU</name>
<dbReference type="GO" id="GO:0016787">
    <property type="term" value="F:hydrolase activity"/>
    <property type="evidence" value="ECO:0007669"/>
    <property type="project" value="InterPro"/>
</dbReference>
<dbReference type="PANTHER" id="PTHR46546">
    <property type="entry name" value="SHEWANELLA-LIKE PROTEIN PHOSPHATASE 1"/>
    <property type="match status" value="1"/>
</dbReference>
<gene>
    <name evidence="2" type="ORF">LCMiAC02_00370</name>
</gene>